<gene>
    <name evidence="2" type="ORF">R3P38DRAFT_2815728</name>
</gene>
<organism evidence="2 3">
    <name type="scientific">Favolaschia claudopus</name>
    <dbReference type="NCBI Taxonomy" id="2862362"/>
    <lineage>
        <taxon>Eukaryota</taxon>
        <taxon>Fungi</taxon>
        <taxon>Dikarya</taxon>
        <taxon>Basidiomycota</taxon>
        <taxon>Agaricomycotina</taxon>
        <taxon>Agaricomycetes</taxon>
        <taxon>Agaricomycetidae</taxon>
        <taxon>Agaricales</taxon>
        <taxon>Marasmiineae</taxon>
        <taxon>Mycenaceae</taxon>
        <taxon>Favolaschia</taxon>
    </lineage>
</organism>
<accession>A0AAV9Z0J0</accession>
<evidence type="ECO:0000256" key="1">
    <source>
        <dbReference type="SAM" id="MobiDB-lite"/>
    </source>
</evidence>
<dbReference type="EMBL" id="JAWWNJ010000255">
    <property type="protein sequence ID" value="KAK6966812.1"/>
    <property type="molecule type" value="Genomic_DNA"/>
</dbReference>
<evidence type="ECO:0000313" key="2">
    <source>
        <dbReference type="EMBL" id="KAK6966812.1"/>
    </source>
</evidence>
<keyword evidence="3" id="KW-1185">Reference proteome</keyword>
<comment type="caution">
    <text evidence="2">The sequence shown here is derived from an EMBL/GenBank/DDBJ whole genome shotgun (WGS) entry which is preliminary data.</text>
</comment>
<proteinExistence type="predicted"/>
<evidence type="ECO:0000313" key="3">
    <source>
        <dbReference type="Proteomes" id="UP001362999"/>
    </source>
</evidence>
<sequence length="214" mass="23476">MQQRSSLFLDHFVDVRMARKSGLVRVKAPKDDDDYTPRLSQRERAARHRKAQAAYVARKAAAARQPPDLRSNSSSASSSTDGAAPQDQHPGFKSPNDDSHSSNASSSSAATALAAAGDATSQRERGHSPESTCAPRSLTSTIASRHSQSGPALDQQSLRVRRLLQHVADLNAGPLTPPTRFARTFWIRNDHQQFTGNFLSKTQLLDIQLWIHSR</sequence>
<protein>
    <submittedName>
        <fullName evidence="2">Uncharacterized protein</fullName>
    </submittedName>
</protein>
<feature type="compositionally biased region" description="Low complexity" evidence="1">
    <location>
        <begin position="101"/>
        <end position="120"/>
    </location>
</feature>
<feature type="region of interest" description="Disordered" evidence="1">
    <location>
        <begin position="27"/>
        <end position="135"/>
    </location>
</feature>
<reference evidence="2 3" key="1">
    <citation type="journal article" date="2024" name="J Genomics">
        <title>Draft genome sequencing and assembly of Favolaschia claudopus CIRM-BRFM 2984 isolated from oak limbs.</title>
        <authorList>
            <person name="Navarro D."/>
            <person name="Drula E."/>
            <person name="Chaduli D."/>
            <person name="Cazenave R."/>
            <person name="Ahrendt S."/>
            <person name="Wang J."/>
            <person name="Lipzen A."/>
            <person name="Daum C."/>
            <person name="Barry K."/>
            <person name="Grigoriev I.V."/>
            <person name="Favel A."/>
            <person name="Rosso M.N."/>
            <person name="Martin F."/>
        </authorList>
    </citation>
    <scope>NUCLEOTIDE SEQUENCE [LARGE SCALE GENOMIC DNA]</scope>
    <source>
        <strain evidence="2 3">CIRM-BRFM 2984</strain>
    </source>
</reference>
<dbReference type="Proteomes" id="UP001362999">
    <property type="component" value="Unassembled WGS sequence"/>
</dbReference>
<feature type="compositionally biased region" description="Low complexity" evidence="1">
    <location>
        <begin position="52"/>
        <end position="79"/>
    </location>
</feature>
<dbReference type="AlphaFoldDB" id="A0AAV9Z0J0"/>
<name>A0AAV9Z0J0_9AGAR</name>